<dbReference type="Proteomes" id="UP000694866">
    <property type="component" value="Unplaced"/>
</dbReference>
<dbReference type="SUPFAM" id="SSF101690">
    <property type="entry name" value="PAZ domain"/>
    <property type="match status" value="1"/>
</dbReference>
<sequence>MDRGGGRGGRGGGRGALIEALRKKAMAQGSGDSSEPLSPPTVEAAVPVSSPVVTTPSPEVYPPNPYPRPSLPTRSIPPVSHPPISCPRPSLPTRSIPQVTHPAVNQPPQVPIRSVPPAAQIPQLPTRSIPPVAQIPQLPTRSIPPVAQISQLPTRSIPPVAQIPQLPTRSIPPAAQIPQLPTRSPLKSVMTAGHPFAPGEAQAPVKPRGRVNLLESTLKQTPVPLAVHGDILSDVPAPLPAPRVGAGRASLINKLTTPQTPPSIASTNPPKAELLRAEPPKVSGDNLGVTGSLAGLAIGDHSAGSGSDHSATISRMGTSGESVDIMANYLGLKIEPKKGIFRYETRFEPETDSPRLRNALLNQHLEFLGKCKTFDGILLYISNRLPDDVTTLQSLRHDNVTVTITLTFQKQQKPSESVQFFNILLGKVMKCLSMVRINRNNFNPRCAHKVEQHKMELWPGYITAIEEVEGGLKLNIDASHRVMRTDTVRDYMGGLLRQTRDKGNFRDAVTAELLGMTVLTRYNNQTYRIDDIHWDKCPEFTFNCKGEEISLARYYKTHWNMEIQDMKQPLIYHKAKKKLPQGGTQEEDVLLIPELCYLTGLTDKIRSNFRIMKDLAAITQVVPEQRRQVIRKFIQDVKNTPLAVEMLKYWGLEIEDDLTRLKGRILPPEVIHFGNGTTCKVNEKADWGRGVTNNPLLRTDGLKNWFLCFIEKDQRIAEEFVKMLKRVGGTMKMEIGNPQKVALRNDSTQNYVQEIRKAINPELDMVVAIVPTVRLDRYSAIKKVCCVECPIRSQVVVTKTISDERKIKAVAEKIAIQMNCKMGGAPWALVMPFENVMVVGIDVYHAPAGQPKTGSVTGFVASLDKTMTSWHSSIGMQGPKQEIIDVLKTCAMGSLNAYKRKRGTFPDRIVVYRDGVGDGQLGFVAEYEIGQLKDAFKQIDESYSPKLTVIVVQKRINTRVMTLRGRTLQNPVPGTIVDSVVTRKCWYDFFLVPQTAMQGTVTPTHYVVLLDEASFKTDHIQRLSYKLCHLYYNWPGTIRVPAPCQYAHKLAYLIGQNVQARPSDYLSECLYYL</sequence>
<evidence type="ECO:0000256" key="7">
    <source>
        <dbReference type="ARBA" id="ARBA00038291"/>
    </source>
</evidence>
<dbReference type="InterPro" id="IPR012337">
    <property type="entry name" value="RNaseH-like_sf"/>
</dbReference>
<dbReference type="KEGG" id="fas:105266400"/>
<dbReference type="Gene3D" id="3.30.420.10">
    <property type="entry name" value="Ribonuclease H-like superfamily/Ribonuclease H"/>
    <property type="match status" value="1"/>
</dbReference>
<keyword evidence="3" id="KW-0963">Cytoplasm</keyword>
<dbReference type="SMART" id="SM00950">
    <property type="entry name" value="Piwi"/>
    <property type="match status" value="1"/>
</dbReference>
<dbReference type="RefSeq" id="XP_011302833.1">
    <property type="nucleotide sequence ID" value="XM_011304531.1"/>
</dbReference>
<evidence type="ECO:0000313" key="11">
    <source>
        <dbReference type="Proteomes" id="UP000694866"/>
    </source>
</evidence>
<dbReference type="PANTHER" id="PTHR22891">
    <property type="entry name" value="EUKARYOTIC TRANSLATION INITIATION FACTOR 2C"/>
    <property type="match status" value="1"/>
</dbReference>
<dbReference type="PROSITE" id="PS50822">
    <property type="entry name" value="PIWI"/>
    <property type="match status" value="1"/>
</dbReference>
<feature type="compositionally biased region" description="Pro residues" evidence="8">
    <location>
        <begin position="59"/>
        <end position="70"/>
    </location>
</feature>
<evidence type="ECO:0000256" key="6">
    <source>
        <dbReference type="ARBA" id="ARBA00023158"/>
    </source>
</evidence>
<keyword evidence="4" id="KW-0221">Differentiation</keyword>
<dbReference type="SUPFAM" id="SSF53098">
    <property type="entry name" value="Ribonuclease H-like"/>
    <property type="match status" value="1"/>
</dbReference>
<feature type="compositionally biased region" description="Low complexity" evidence="8">
    <location>
        <begin position="40"/>
        <end position="58"/>
    </location>
</feature>
<accession>A0A9R1TZW9</accession>
<dbReference type="GO" id="GO:0030154">
    <property type="term" value="P:cell differentiation"/>
    <property type="evidence" value="ECO:0007669"/>
    <property type="project" value="UniProtKB-KW"/>
</dbReference>
<feature type="domain" description="PAZ" evidence="9">
    <location>
        <begin position="487"/>
        <end position="600"/>
    </location>
</feature>
<proteinExistence type="inferred from homology"/>
<dbReference type="GO" id="GO:0005737">
    <property type="term" value="C:cytoplasm"/>
    <property type="evidence" value="ECO:0007669"/>
    <property type="project" value="UniProtKB-SubCell"/>
</dbReference>
<accession>A0A9R1T4X2</accession>
<evidence type="ECO:0000256" key="1">
    <source>
        <dbReference type="ARBA" id="ARBA00004496"/>
    </source>
</evidence>
<dbReference type="GeneID" id="105266400"/>
<dbReference type="Pfam" id="PF02171">
    <property type="entry name" value="Piwi"/>
    <property type="match status" value="1"/>
</dbReference>
<dbReference type="PROSITE" id="PS50821">
    <property type="entry name" value="PAZ"/>
    <property type="match status" value="1"/>
</dbReference>
<keyword evidence="5" id="KW-0694">RNA-binding</keyword>
<dbReference type="InterPro" id="IPR003165">
    <property type="entry name" value="Piwi"/>
</dbReference>
<dbReference type="FunFam" id="2.170.260.10:FF:000003">
    <property type="entry name" value="Piwi-like RNA-mediated gene silencing 2"/>
    <property type="match status" value="1"/>
</dbReference>
<organism evidence="11 13">
    <name type="scientific">Fopius arisanus</name>
    <dbReference type="NCBI Taxonomy" id="64838"/>
    <lineage>
        <taxon>Eukaryota</taxon>
        <taxon>Metazoa</taxon>
        <taxon>Ecdysozoa</taxon>
        <taxon>Arthropoda</taxon>
        <taxon>Hexapoda</taxon>
        <taxon>Insecta</taxon>
        <taxon>Pterygota</taxon>
        <taxon>Neoptera</taxon>
        <taxon>Endopterygota</taxon>
        <taxon>Hymenoptera</taxon>
        <taxon>Apocrita</taxon>
        <taxon>Ichneumonoidea</taxon>
        <taxon>Braconidae</taxon>
        <taxon>Opiinae</taxon>
        <taxon>Fopius</taxon>
    </lineage>
</organism>
<feature type="region of interest" description="Disordered" evidence="8">
    <location>
        <begin position="23"/>
        <end position="108"/>
    </location>
</feature>
<dbReference type="GO" id="GO:0140965">
    <property type="term" value="P:secondary piRNA processing"/>
    <property type="evidence" value="ECO:0007669"/>
    <property type="project" value="UniProtKB-ARBA"/>
</dbReference>
<keyword evidence="11" id="KW-1185">Reference proteome</keyword>
<dbReference type="CTD" id="192669"/>
<gene>
    <name evidence="12 13" type="primary">AGO3</name>
</gene>
<dbReference type="Gene3D" id="3.40.50.2300">
    <property type="match status" value="1"/>
</dbReference>
<evidence type="ECO:0000256" key="5">
    <source>
        <dbReference type="ARBA" id="ARBA00022884"/>
    </source>
</evidence>
<dbReference type="RefSeq" id="XP_011302834.1">
    <property type="nucleotide sequence ID" value="XM_011304532.1"/>
</dbReference>
<protein>
    <submittedName>
        <fullName evidence="12 13">Piwi-like protein 1</fullName>
    </submittedName>
</protein>
<evidence type="ECO:0000256" key="2">
    <source>
        <dbReference type="ARBA" id="ARBA00022473"/>
    </source>
</evidence>
<evidence type="ECO:0000256" key="8">
    <source>
        <dbReference type="SAM" id="MobiDB-lite"/>
    </source>
</evidence>
<dbReference type="OrthoDB" id="445936at2759"/>
<dbReference type="InterPro" id="IPR036397">
    <property type="entry name" value="RNaseH_sf"/>
</dbReference>
<keyword evidence="2" id="KW-0217">Developmental protein</keyword>
<comment type="similarity">
    <text evidence="7">Belongs to the argonaute family. Piwi subfamily.</text>
</comment>
<dbReference type="SMART" id="SM00949">
    <property type="entry name" value="PAZ"/>
    <property type="match status" value="1"/>
</dbReference>
<dbReference type="Pfam" id="PF23278">
    <property type="entry name" value="Piwi_N"/>
    <property type="match status" value="1"/>
</dbReference>
<evidence type="ECO:0000313" key="13">
    <source>
        <dbReference type="RefSeq" id="XP_011302834.1"/>
    </source>
</evidence>
<dbReference type="InterPro" id="IPR003100">
    <property type="entry name" value="PAZ_dom"/>
</dbReference>
<evidence type="ECO:0000259" key="9">
    <source>
        <dbReference type="PROSITE" id="PS50821"/>
    </source>
</evidence>
<evidence type="ECO:0000256" key="3">
    <source>
        <dbReference type="ARBA" id="ARBA00022490"/>
    </source>
</evidence>
<dbReference type="InterPro" id="IPR036085">
    <property type="entry name" value="PAZ_dom_sf"/>
</dbReference>
<evidence type="ECO:0000259" key="10">
    <source>
        <dbReference type="PROSITE" id="PS50822"/>
    </source>
</evidence>
<keyword evidence="6" id="KW-0943">RNA-mediated gene silencing</keyword>
<dbReference type="CDD" id="cd04658">
    <property type="entry name" value="Piwi_piwi-like_Euk"/>
    <property type="match status" value="1"/>
</dbReference>
<dbReference type="FunFam" id="3.30.420.10:FF:000014">
    <property type="entry name" value="Piwi-like RNA-mediated gene silencing 1"/>
    <property type="match status" value="1"/>
</dbReference>
<dbReference type="AlphaFoldDB" id="A0A9R1TZW9"/>
<feature type="compositionally biased region" description="Pro residues" evidence="8">
    <location>
        <begin position="79"/>
        <end position="90"/>
    </location>
</feature>
<dbReference type="Pfam" id="PF02170">
    <property type="entry name" value="PAZ"/>
    <property type="match status" value="1"/>
</dbReference>
<dbReference type="Gene3D" id="2.170.260.10">
    <property type="entry name" value="paz domain"/>
    <property type="match status" value="1"/>
</dbReference>
<dbReference type="CDD" id="cd02845">
    <property type="entry name" value="PAZ_piwi_like"/>
    <property type="match status" value="1"/>
</dbReference>
<dbReference type="GO" id="GO:0003723">
    <property type="term" value="F:RNA binding"/>
    <property type="evidence" value="ECO:0007669"/>
    <property type="project" value="UniProtKB-KW"/>
</dbReference>
<reference evidence="12 13" key="1">
    <citation type="submission" date="2025-04" db="UniProtKB">
        <authorList>
            <consortium name="RefSeq"/>
        </authorList>
    </citation>
    <scope>IDENTIFICATION</scope>
    <source>
        <strain evidence="12 13">USDA-PBARC FA_bdor</strain>
        <tissue evidence="12 13">Whole organism</tissue>
    </source>
</reference>
<feature type="domain" description="Piwi" evidence="10">
    <location>
        <begin position="765"/>
        <end position="1059"/>
    </location>
</feature>
<name>A0A9R1TZW9_9HYME</name>
<evidence type="ECO:0000256" key="4">
    <source>
        <dbReference type="ARBA" id="ARBA00022782"/>
    </source>
</evidence>
<comment type="subcellular location">
    <subcellularLocation>
        <location evidence="1">Cytoplasm</location>
    </subcellularLocation>
</comment>
<evidence type="ECO:0000313" key="12">
    <source>
        <dbReference type="RefSeq" id="XP_011302833.1"/>
    </source>
</evidence>